<feature type="domain" description="SMC hinge" evidence="12">
    <location>
        <begin position="531"/>
        <end position="646"/>
    </location>
</feature>
<keyword evidence="4" id="KW-0158">Chromosome</keyword>
<dbReference type="InterPro" id="IPR010935">
    <property type="entry name" value="SMC_hinge"/>
</dbReference>
<evidence type="ECO:0000256" key="1">
    <source>
        <dbReference type="ARBA" id="ARBA00004123"/>
    </source>
</evidence>
<dbReference type="InterPro" id="IPR024704">
    <property type="entry name" value="SMC"/>
</dbReference>
<reference evidence="14" key="1">
    <citation type="submission" date="2015-10" db="EMBL/GenBank/DDBJ databases">
        <authorList>
            <person name="Devillers H."/>
        </authorList>
    </citation>
    <scope>NUCLEOTIDE SEQUENCE [LARGE SCALE GENOMIC DNA]</scope>
</reference>
<dbReference type="Gene3D" id="1.20.1060.20">
    <property type="match status" value="1"/>
</dbReference>
<evidence type="ECO:0000256" key="2">
    <source>
        <dbReference type="ARBA" id="ARBA00004286"/>
    </source>
</evidence>
<dbReference type="InterPro" id="IPR036277">
    <property type="entry name" value="SMC_hinge_sf"/>
</dbReference>
<evidence type="ECO:0000256" key="8">
    <source>
        <dbReference type="ARBA" id="ARBA00023242"/>
    </source>
</evidence>
<dbReference type="PIRSF" id="PIRSF005719">
    <property type="entry name" value="SMC"/>
    <property type="match status" value="1"/>
</dbReference>
<evidence type="ECO:0000256" key="11">
    <source>
        <dbReference type="SAM" id="Coils"/>
    </source>
</evidence>
<evidence type="ECO:0000259" key="12">
    <source>
        <dbReference type="SMART" id="SM00968"/>
    </source>
</evidence>
<dbReference type="EMBL" id="LN890529">
    <property type="protein sequence ID" value="CUS25065.1"/>
    <property type="molecule type" value="Genomic_DNA"/>
</dbReference>
<dbReference type="InterPro" id="IPR003395">
    <property type="entry name" value="RecF/RecN/SMC_N"/>
</dbReference>
<feature type="coiled-coil region" evidence="11">
    <location>
        <begin position="179"/>
        <end position="206"/>
    </location>
</feature>
<comment type="subcellular location">
    <subcellularLocation>
        <location evidence="2">Chromosome</location>
    </subcellularLocation>
    <subcellularLocation>
        <location evidence="1 10">Nucleus</location>
    </subcellularLocation>
</comment>
<keyword evidence="14" id="KW-1185">Reference proteome</keyword>
<dbReference type="SUPFAM" id="SSF75553">
    <property type="entry name" value="Smc hinge domain"/>
    <property type="match status" value="1"/>
</dbReference>
<dbReference type="OrthoDB" id="5575062at2759"/>
<evidence type="ECO:0000256" key="10">
    <source>
        <dbReference type="PIRNR" id="PIRNR005719"/>
    </source>
</evidence>
<keyword evidence="8 10" id="KW-0539">Nucleus</keyword>
<comment type="similarity">
    <text evidence="3">Belongs to the SMC family. SMC1 subfamily.</text>
</comment>
<evidence type="ECO:0000256" key="6">
    <source>
        <dbReference type="ARBA" id="ARBA00022776"/>
    </source>
</evidence>
<dbReference type="GO" id="GO:0005634">
    <property type="term" value="C:nucleus"/>
    <property type="evidence" value="ECO:0007669"/>
    <property type="project" value="UniProtKB-SubCell"/>
</dbReference>
<dbReference type="AlphaFoldDB" id="A0A0P1KZY1"/>
<dbReference type="Gene3D" id="3.40.50.300">
    <property type="entry name" value="P-loop containing nucleotide triphosphate hydrolases"/>
    <property type="match status" value="2"/>
</dbReference>
<evidence type="ECO:0000256" key="9">
    <source>
        <dbReference type="ARBA" id="ARBA00023306"/>
    </source>
</evidence>
<gene>
    <name evidence="13" type="ORF">LAQU0_S26e00232g</name>
</gene>
<evidence type="ECO:0000256" key="3">
    <source>
        <dbReference type="ARBA" id="ARBA00005597"/>
    </source>
</evidence>
<dbReference type="SMART" id="SM00968">
    <property type="entry name" value="SMC_hinge"/>
    <property type="match status" value="1"/>
</dbReference>
<evidence type="ECO:0000256" key="4">
    <source>
        <dbReference type="ARBA" id="ARBA00022454"/>
    </source>
</evidence>
<dbReference type="InterPro" id="IPR028468">
    <property type="entry name" value="Smc1_ABC"/>
</dbReference>
<dbReference type="PANTHER" id="PTHR18937:SF12">
    <property type="entry name" value="STRUCTURAL MAINTENANCE OF CHROMOSOMES PROTEIN"/>
    <property type="match status" value="1"/>
</dbReference>
<dbReference type="InterPro" id="IPR027417">
    <property type="entry name" value="P-loop_NTPase"/>
</dbReference>
<protein>
    <recommendedName>
        <fullName evidence="10">Structural maintenance of chromosomes protein</fullName>
    </recommendedName>
</protein>
<keyword evidence="5" id="KW-0132">Cell division</keyword>
<keyword evidence="9" id="KW-0131">Cell cycle</keyword>
<feature type="coiled-coil region" evidence="11">
    <location>
        <begin position="323"/>
        <end position="357"/>
    </location>
</feature>
<dbReference type="GO" id="GO:0007059">
    <property type="term" value="P:chromosome segregation"/>
    <property type="evidence" value="ECO:0007669"/>
    <property type="project" value="UniProtKB-ARBA"/>
</dbReference>
<dbReference type="Proteomes" id="UP000236544">
    <property type="component" value="Unassembled WGS sequence"/>
</dbReference>
<dbReference type="SUPFAM" id="SSF52540">
    <property type="entry name" value="P-loop containing nucleoside triphosphate hydrolases"/>
    <property type="match status" value="1"/>
</dbReference>
<accession>A0A0P1KZY1</accession>
<proteinExistence type="inferred from homology"/>
<dbReference type="PANTHER" id="PTHR18937">
    <property type="entry name" value="STRUCTURAL MAINTENANCE OF CHROMOSOMES SMC FAMILY MEMBER"/>
    <property type="match status" value="1"/>
</dbReference>
<dbReference type="GO" id="GO:0051301">
    <property type="term" value="P:cell division"/>
    <property type="evidence" value="ECO:0007669"/>
    <property type="project" value="UniProtKB-KW"/>
</dbReference>
<dbReference type="CDD" id="cd03275">
    <property type="entry name" value="ABC_SMC1_euk"/>
    <property type="match status" value="1"/>
</dbReference>
<keyword evidence="6" id="KW-0498">Mitosis</keyword>
<dbReference type="GO" id="GO:0007062">
    <property type="term" value="P:sister chromatid cohesion"/>
    <property type="evidence" value="ECO:0007669"/>
    <property type="project" value="InterPro"/>
</dbReference>
<dbReference type="GO" id="GO:0016887">
    <property type="term" value="F:ATP hydrolysis activity"/>
    <property type="evidence" value="ECO:0007669"/>
    <property type="project" value="InterPro"/>
</dbReference>
<evidence type="ECO:0000313" key="14">
    <source>
        <dbReference type="Proteomes" id="UP000236544"/>
    </source>
</evidence>
<dbReference type="GO" id="GO:0003677">
    <property type="term" value="F:DNA binding"/>
    <property type="evidence" value="ECO:0007669"/>
    <property type="project" value="TreeGrafter"/>
</dbReference>
<feature type="coiled-coil region" evidence="11">
    <location>
        <begin position="815"/>
        <end position="933"/>
    </location>
</feature>
<keyword evidence="7 11" id="KW-0175">Coiled coil</keyword>
<evidence type="ECO:0000256" key="5">
    <source>
        <dbReference type="ARBA" id="ARBA00022618"/>
    </source>
</evidence>
<dbReference type="Gene3D" id="3.30.70.1620">
    <property type="match status" value="1"/>
</dbReference>
<sequence>MGRLLGIELYNFKSYKGKVSIGFGESNFTSVIGPNGSGKSNLMDAISFVLGVKSVHLRSHTLADLIYRGTLQEGDTDSGYPEERDNENHPSSAYVKAFYSPSGQEADAVELTRAISLSQESTYKLNGDTVSHKKYCDFLESENILIKARNFLVFQGDVEQVASQKPHELTALFEQVSGSIQYKQEYDRLREELEKARSATSELIQSRKRAHIGLKSFKEGVNKDEEYRKHLEERNKLQQQLIVWQLFHLQAKKDSLAESLESSEKELQSLESELNSEEQKLAKKKLSHAKKQTLIAKQRTGLYDKKKNVDYLSSSLLPIRSSKESIDKRLSTAQTKIESLQRDIDRQESLVKQYKHQLRVVSKAKKSFQAEIDESAKSSSEFELNEDSLKRYEDLKEIFLSSGGSELEDKLLLEKNESQEISDEIELYSRQLDASRSKVSEELGAEKEALENEASELAKQLSGKTHQVSTAVKKLKELQSRAEYNSNREYEVSFKLKETLTKLDDMNASQRETVKERKLRENVSILRRLFPGVRGLVHELCRPKKEKYAVAVSTVLGKSFDAVIVEHFSVAQQCVSFLKKQRSGILSFIPLDTIDVSKVSMMSLDAKGCTLAIDAIDYEPELERAMQYVCSDSIICDSLAIAKDLKWRQNVRSKLVSLDGSIVHKAGLMTGGTTKSSGNRWDKEEYQGLMSLKDALLSEMSELSSANTIDSERIRSTENELSFLNADVMSLRTQLSQVKRSLNEKETEIRYQQELIQSEFEPKIESLRKAMTVHANAIAGLEGEKSRLLDSVYADLERDLGFKISQYEKHSGEMMRKQLEDLRKLQMQIAGLEKKLEFETERLQSTQERQQRVQVDVEKAKIKLEALNSDEQRITNEIESAELAINKEQARLDNLQNEINKDSAALNSLEETIQEATESLQSAKRMHEALAEDIDKNSLEKANLLKNCKMLNIKLPDGSSSLERVPLDGASDSTIEAANAVFVNFAGLSRKLKQKGEAETGDEIQRSIDELNELLTVLQPNSKAVGRYEDAKVKYEGIFKETEKCKTIEKKVNERFAKIRKLRKDAFEGAFNHVSNAIDGVYRELTRDPHSTAELAGGNASLTLEDEDEPYLAGIRYHATPPTKRFKDMEFLSGGEKTIAALALLFAINSFQPSPFFVLDEVDAALDILNVERIATYIRQRALSNLQFIVISLKNTMFEKSQALVGVFRQQRNNTSRALTLNLENYAD</sequence>
<dbReference type="Pfam" id="PF06470">
    <property type="entry name" value="SMC_hinge"/>
    <property type="match status" value="1"/>
</dbReference>
<evidence type="ECO:0000313" key="13">
    <source>
        <dbReference type="EMBL" id="CUS25065.1"/>
    </source>
</evidence>
<dbReference type="GO" id="GO:0005524">
    <property type="term" value="F:ATP binding"/>
    <property type="evidence" value="ECO:0007669"/>
    <property type="project" value="InterPro"/>
</dbReference>
<dbReference type="Pfam" id="PF02463">
    <property type="entry name" value="SMC_N"/>
    <property type="match status" value="2"/>
</dbReference>
<name>A0A0P1KZY1_9SACH</name>
<organism evidence="13 14">
    <name type="scientific">Lachancea quebecensis</name>
    <dbReference type="NCBI Taxonomy" id="1654605"/>
    <lineage>
        <taxon>Eukaryota</taxon>
        <taxon>Fungi</taxon>
        <taxon>Dikarya</taxon>
        <taxon>Ascomycota</taxon>
        <taxon>Saccharomycotina</taxon>
        <taxon>Saccharomycetes</taxon>
        <taxon>Saccharomycetales</taxon>
        <taxon>Saccharomycetaceae</taxon>
        <taxon>Lachancea</taxon>
    </lineage>
</organism>
<feature type="coiled-coil region" evidence="11">
    <location>
        <begin position="440"/>
        <end position="467"/>
    </location>
</feature>
<feature type="coiled-coil region" evidence="11">
    <location>
        <begin position="253"/>
        <end position="287"/>
    </location>
</feature>
<dbReference type="GO" id="GO:0008278">
    <property type="term" value="C:cohesin complex"/>
    <property type="evidence" value="ECO:0007669"/>
    <property type="project" value="InterPro"/>
</dbReference>
<feature type="coiled-coil region" evidence="11">
    <location>
        <begin position="714"/>
        <end position="748"/>
    </location>
</feature>
<evidence type="ECO:0000256" key="7">
    <source>
        <dbReference type="ARBA" id="ARBA00023054"/>
    </source>
</evidence>